<dbReference type="GO" id="GO:0044727">
    <property type="term" value="P:epigenetic programing of male pronucleus"/>
    <property type="evidence" value="ECO:0000318"/>
    <property type="project" value="GO_Central"/>
</dbReference>
<keyword evidence="4" id="KW-0539">Nucleus</keyword>
<dbReference type="OrthoDB" id="6228811at2759"/>
<accession>B3RJY3</accession>
<feature type="compositionally biased region" description="Basic and acidic residues" evidence="5">
    <location>
        <begin position="21"/>
        <end position="30"/>
    </location>
</feature>
<evidence type="ECO:0000256" key="4">
    <source>
        <dbReference type="ARBA" id="ARBA00023242"/>
    </source>
</evidence>
<dbReference type="GO" id="GO:0042393">
    <property type="term" value="F:histone binding"/>
    <property type="evidence" value="ECO:0000318"/>
    <property type="project" value="GO_Central"/>
</dbReference>
<dbReference type="GO" id="GO:0001939">
    <property type="term" value="C:female pronucleus"/>
    <property type="evidence" value="ECO:0000318"/>
    <property type="project" value="GO_Central"/>
</dbReference>
<dbReference type="GO" id="GO:0001940">
    <property type="term" value="C:male pronucleus"/>
    <property type="evidence" value="ECO:0000318"/>
    <property type="project" value="GO_Central"/>
</dbReference>
<evidence type="ECO:0000256" key="1">
    <source>
        <dbReference type="ARBA" id="ARBA00004123"/>
    </source>
</evidence>
<dbReference type="GO" id="GO:0003682">
    <property type="term" value="F:chromatin binding"/>
    <property type="evidence" value="ECO:0000318"/>
    <property type="project" value="GO_Central"/>
</dbReference>
<dbReference type="InterPro" id="IPR010736">
    <property type="entry name" value="SHIPPO-rpt"/>
</dbReference>
<evidence type="ECO:0000256" key="3">
    <source>
        <dbReference type="ARBA" id="ARBA00022490"/>
    </source>
</evidence>
<dbReference type="HOGENOM" id="CLU_085743_0_0_1"/>
<dbReference type="eggNOG" id="ENOG502S008">
    <property type="taxonomic scope" value="Eukaryota"/>
</dbReference>
<gene>
    <name evidence="6" type="ORF">TRIADDRAFT_52719</name>
</gene>
<dbReference type="RefSeq" id="XP_002108344.1">
    <property type="nucleotide sequence ID" value="XM_002108308.1"/>
</dbReference>
<evidence type="ECO:0000256" key="2">
    <source>
        <dbReference type="ARBA" id="ARBA00004496"/>
    </source>
</evidence>
<dbReference type="KEGG" id="tad:TRIADDRAFT_52719"/>
<dbReference type="AlphaFoldDB" id="B3RJY3"/>
<proteinExistence type="predicted"/>
<dbReference type="GO" id="GO:0042585">
    <property type="term" value="C:germinal vesicle"/>
    <property type="evidence" value="ECO:0000318"/>
    <property type="project" value="GO_Central"/>
</dbReference>
<feature type="compositionally biased region" description="Basic and acidic residues" evidence="5">
    <location>
        <begin position="1"/>
        <end position="10"/>
    </location>
</feature>
<dbReference type="Proteomes" id="UP000009022">
    <property type="component" value="Unassembled WGS sequence"/>
</dbReference>
<comment type="subcellular location">
    <subcellularLocation>
        <location evidence="2">Cytoplasm</location>
    </subcellularLocation>
    <subcellularLocation>
        <location evidence="1">Nucleus</location>
    </subcellularLocation>
</comment>
<reference evidence="6 7" key="1">
    <citation type="journal article" date="2008" name="Nature">
        <title>The Trichoplax genome and the nature of placozoans.</title>
        <authorList>
            <person name="Srivastava M."/>
            <person name="Begovic E."/>
            <person name="Chapman J."/>
            <person name="Putnam N.H."/>
            <person name="Hellsten U."/>
            <person name="Kawashima T."/>
            <person name="Kuo A."/>
            <person name="Mitros T."/>
            <person name="Salamov A."/>
            <person name="Carpenter M.L."/>
            <person name="Signorovitch A.Y."/>
            <person name="Moreno M.A."/>
            <person name="Kamm K."/>
            <person name="Grimwood J."/>
            <person name="Schmutz J."/>
            <person name="Shapiro H."/>
            <person name="Grigoriev I.V."/>
            <person name="Buss L.W."/>
            <person name="Schierwater B."/>
            <person name="Dellaporta S.L."/>
            <person name="Rokhsar D.S."/>
        </authorList>
    </citation>
    <scope>NUCLEOTIDE SEQUENCE [LARGE SCALE GENOMIC DNA]</scope>
    <source>
        <strain evidence="6 7">Grell-BS-1999</strain>
    </source>
</reference>
<dbReference type="EMBL" id="DS985241">
    <property type="protein sequence ID" value="EDV29142.1"/>
    <property type="molecule type" value="Genomic_DNA"/>
</dbReference>
<dbReference type="Pfam" id="PF07004">
    <property type="entry name" value="SHIPPO-rpt"/>
    <property type="match status" value="3"/>
</dbReference>
<sequence length="269" mass="30885">MTEIIEEKKHFQTFPRRKGRKSDVHSEKHKSISAAKLKALSKPKHRPPVLGRKNVISEREWWRKEIKDTPEPGAYDIPTFVDDLHRKQQCYSFKTESREKRLPLILEYSKSGQQLLPGAYDKEDFLDVLQRSRRTYSFKSVDREKNANIGVYDKEVDTNPAQYEIADFAIHKEPSRHAAFKSVIKRFPPVPFRPAYGPGPGEYQIPEKKSNTSCVSSFRSTIPRLSSSSTKVPGPGSYLQTYQDPNINEIERSKGVCGSFFHTIAPSKK</sequence>
<evidence type="ECO:0000256" key="5">
    <source>
        <dbReference type="SAM" id="MobiDB-lite"/>
    </source>
</evidence>
<dbReference type="GeneID" id="6750280"/>
<dbReference type="PANTHER" id="PTHR35678:SF1">
    <property type="entry name" value="PROTEIN STPG4"/>
    <property type="match status" value="1"/>
</dbReference>
<dbReference type="PANTHER" id="PTHR35678">
    <property type="entry name" value="PROTEIN STPG4"/>
    <property type="match status" value="1"/>
</dbReference>
<dbReference type="FunCoup" id="B3RJY3">
    <property type="interactions" value="1"/>
</dbReference>
<name>B3RJY3_TRIAD</name>
<keyword evidence="7" id="KW-1185">Reference proteome</keyword>
<dbReference type="GO" id="GO:0005737">
    <property type="term" value="C:cytoplasm"/>
    <property type="evidence" value="ECO:0007669"/>
    <property type="project" value="UniProtKB-SubCell"/>
</dbReference>
<evidence type="ECO:0000313" key="7">
    <source>
        <dbReference type="Proteomes" id="UP000009022"/>
    </source>
</evidence>
<dbReference type="OMA" id="ISEREWW"/>
<feature type="region of interest" description="Disordered" evidence="5">
    <location>
        <begin position="1"/>
        <end position="32"/>
    </location>
</feature>
<protein>
    <submittedName>
        <fullName evidence="6">Uncharacterized protein</fullName>
    </submittedName>
</protein>
<organism evidence="6 7">
    <name type="scientific">Trichoplax adhaerens</name>
    <name type="common">Trichoplax reptans</name>
    <dbReference type="NCBI Taxonomy" id="10228"/>
    <lineage>
        <taxon>Eukaryota</taxon>
        <taxon>Metazoa</taxon>
        <taxon>Placozoa</taxon>
        <taxon>Uniplacotomia</taxon>
        <taxon>Trichoplacea</taxon>
        <taxon>Trichoplacidae</taxon>
        <taxon>Trichoplax</taxon>
    </lineage>
</organism>
<keyword evidence="3" id="KW-0963">Cytoplasm</keyword>
<dbReference type="InParanoid" id="B3RJY3"/>
<evidence type="ECO:0000313" key="6">
    <source>
        <dbReference type="EMBL" id="EDV29142.1"/>
    </source>
</evidence>
<dbReference type="PhylomeDB" id="B3RJY3"/>
<dbReference type="CTD" id="6750280"/>